<proteinExistence type="predicted"/>
<dbReference type="EMBL" id="VUNS01000003">
    <property type="protein sequence ID" value="MST96289.1"/>
    <property type="molecule type" value="Genomic_DNA"/>
</dbReference>
<protein>
    <submittedName>
        <fullName evidence="1">Uncharacterized protein</fullName>
    </submittedName>
</protein>
<organism evidence="1 2">
    <name type="scientific">Victivallis lenta</name>
    <dbReference type="NCBI Taxonomy" id="2606640"/>
    <lineage>
        <taxon>Bacteria</taxon>
        <taxon>Pseudomonadati</taxon>
        <taxon>Lentisphaerota</taxon>
        <taxon>Lentisphaeria</taxon>
        <taxon>Victivallales</taxon>
        <taxon>Victivallaceae</taxon>
        <taxon>Victivallis</taxon>
    </lineage>
</organism>
<reference evidence="1 2" key="1">
    <citation type="submission" date="2019-08" db="EMBL/GenBank/DDBJ databases">
        <title>In-depth cultivation of the pig gut microbiome towards novel bacterial diversity and tailored functional studies.</title>
        <authorList>
            <person name="Wylensek D."/>
            <person name="Hitch T.C.A."/>
            <person name="Clavel T."/>
        </authorList>
    </citation>
    <scope>NUCLEOTIDE SEQUENCE [LARGE SCALE GENOMIC DNA]</scope>
    <source>
        <strain evidence="1 2">BBE-744-WT-12</strain>
    </source>
</reference>
<accession>A0A844G1A0</accession>
<evidence type="ECO:0000313" key="2">
    <source>
        <dbReference type="Proteomes" id="UP000435649"/>
    </source>
</evidence>
<dbReference type="AlphaFoldDB" id="A0A844G1A0"/>
<name>A0A844G1A0_9BACT</name>
<evidence type="ECO:0000313" key="1">
    <source>
        <dbReference type="EMBL" id="MST96289.1"/>
    </source>
</evidence>
<dbReference type="Proteomes" id="UP000435649">
    <property type="component" value="Unassembled WGS sequence"/>
</dbReference>
<keyword evidence="2" id="KW-1185">Reference proteome</keyword>
<dbReference type="RefSeq" id="WP_154417109.1">
    <property type="nucleotide sequence ID" value="NZ_DBFCGB010000276.1"/>
</dbReference>
<comment type="caution">
    <text evidence="1">The sequence shown here is derived from an EMBL/GenBank/DDBJ whole genome shotgun (WGS) entry which is preliminary data.</text>
</comment>
<sequence>MAKIRTNMPARTIMPDWVIAVEALVVALLVHAVLFVLAGHQPEARGSAVPRSPGVTLWTRSGLPAEEWRKLVRWTEVHNPALIARADTASGYAALLEKHRERAVAALRAEVPLSEPQLPQLPGYVPLREVELPDMVPYRGGAFEERPFRSPGPVASPVIRDAGGAPLRLERLTVPATARRALRPTVVSVWGTPGIMRQHLVESSGVPELDRAALQAVACEDFKERRTIVIYWPEPAAEEEEETAP</sequence>
<gene>
    <name evidence="1" type="ORF">FYJ85_04405</name>
</gene>